<dbReference type="Gene3D" id="1.10.287.110">
    <property type="entry name" value="DnaJ domain"/>
    <property type="match status" value="1"/>
</dbReference>
<dbReference type="InterPro" id="IPR001623">
    <property type="entry name" value="DnaJ_domain"/>
</dbReference>
<keyword evidence="5" id="KW-1185">Reference proteome</keyword>
<proteinExistence type="predicted"/>
<evidence type="ECO:0000313" key="5">
    <source>
        <dbReference type="Proteomes" id="UP001189429"/>
    </source>
</evidence>
<feature type="non-terminal residue" evidence="4">
    <location>
        <position position="1"/>
    </location>
</feature>
<keyword evidence="1" id="KW-0143">Chaperone</keyword>
<comment type="caution">
    <text evidence="4">The sequence shown here is derived from an EMBL/GenBank/DDBJ whole genome shotgun (WGS) entry which is preliminary data.</text>
</comment>
<dbReference type="Proteomes" id="UP001189429">
    <property type="component" value="Unassembled WGS sequence"/>
</dbReference>
<feature type="domain" description="J" evidence="3">
    <location>
        <begin position="1"/>
        <end position="48"/>
    </location>
</feature>
<feature type="non-terminal residue" evidence="4">
    <location>
        <position position="101"/>
    </location>
</feature>
<dbReference type="SMART" id="SM00271">
    <property type="entry name" value="DnaJ"/>
    <property type="match status" value="1"/>
</dbReference>
<evidence type="ECO:0000313" key="4">
    <source>
        <dbReference type="EMBL" id="CAK0816878.1"/>
    </source>
</evidence>
<feature type="compositionally biased region" description="Low complexity" evidence="2">
    <location>
        <begin position="50"/>
        <end position="69"/>
    </location>
</feature>
<reference evidence="4" key="1">
    <citation type="submission" date="2023-10" db="EMBL/GenBank/DDBJ databases">
        <authorList>
            <person name="Chen Y."/>
            <person name="Shah S."/>
            <person name="Dougan E. K."/>
            <person name="Thang M."/>
            <person name="Chan C."/>
        </authorList>
    </citation>
    <scope>NUCLEOTIDE SEQUENCE [LARGE SCALE GENOMIC DNA]</scope>
</reference>
<evidence type="ECO:0000256" key="2">
    <source>
        <dbReference type="SAM" id="MobiDB-lite"/>
    </source>
</evidence>
<feature type="region of interest" description="Disordered" evidence="2">
    <location>
        <begin position="50"/>
        <end position="73"/>
    </location>
</feature>
<dbReference type="InterPro" id="IPR051948">
    <property type="entry name" value="Hsp70_co-chaperone_J-domain"/>
</dbReference>
<dbReference type="SUPFAM" id="SSF46565">
    <property type="entry name" value="Chaperone J-domain"/>
    <property type="match status" value="1"/>
</dbReference>
<gene>
    <name evidence="4" type="ORF">PCOR1329_LOCUS19649</name>
</gene>
<dbReference type="PANTHER" id="PTHR44360">
    <property type="entry name" value="DNAJ HOMOLOG SUBFAMILY B MEMBER 9"/>
    <property type="match status" value="1"/>
</dbReference>
<protein>
    <recommendedName>
        <fullName evidence="3">J domain-containing protein</fullName>
    </recommendedName>
</protein>
<name>A0ABN9RET3_9DINO</name>
<dbReference type="PROSITE" id="PS50076">
    <property type="entry name" value="DNAJ_2"/>
    <property type="match status" value="1"/>
</dbReference>
<evidence type="ECO:0000256" key="1">
    <source>
        <dbReference type="ARBA" id="ARBA00023186"/>
    </source>
</evidence>
<dbReference type="Pfam" id="PF00226">
    <property type="entry name" value="DnaJ"/>
    <property type="match status" value="1"/>
</dbReference>
<evidence type="ECO:0000259" key="3">
    <source>
        <dbReference type="PROSITE" id="PS50076"/>
    </source>
</evidence>
<dbReference type="EMBL" id="CAUYUJ010006299">
    <property type="protein sequence ID" value="CAK0816878.1"/>
    <property type="molecule type" value="Genomic_DNA"/>
</dbReference>
<organism evidence="4 5">
    <name type="scientific">Prorocentrum cordatum</name>
    <dbReference type="NCBI Taxonomy" id="2364126"/>
    <lineage>
        <taxon>Eukaryota</taxon>
        <taxon>Sar</taxon>
        <taxon>Alveolata</taxon>
        <taxon>Dinophyceae</taxon>
        <taxon>Prorocentrales</taxon>
        <taxon>Prorocentraceae</taxon>
        <taxon>Prorocentrum</taxon>
    </lineage>
</organism>
<dbReference type="PANTHER" id="PTHR44360:SF1">
    <property type="entry name" value="DNAJ HOMOLOG SUBFAMILY B MEMBER 9"/>
    <property type="match status" value="1"/>
</dbReference>
<dbReference type="CDD" id="cd06257">
    <property type="entry name" value="DnaJ"/>
    <property type="match status" value="1"/>
</dbReference>
<dbReference type="InterPro" id="IPR036869">
    <property type="entry name" value="J_dom_sf"/>
</dbReference>
<sequence>EVPRGAELADIKRAYRALAVRHHPDKGGDPEKFKELTLAFEALSDMAGRSGSASCSRRGSGAGSVASFGQPPDCEGPLERECAMLRRECAGLDAELRRTQA</sequence>
<accession>A0ABN9RET3</accession>